<organism evidence="1">
    <name type="scientific">mine drainage metagenome</name>
    <dbReference type="NCBI Taxonomy" id="410659"/>
    <lineage>
        <taxon>unclassified sequences</taxon>
        <taxon>metagenomes</taxon>
        <taxon>ecological metagenomes</taxon>
    </lineage>
</organism>
<gene>
    <name evidence="1" type="ORF">GALL_324060</name>
</gene>
<dbReference type="PANTHER" id="PTHR37691">
    <property type="entry name" value="BLR3518 PROTEIN"/>
    <property type="match status" value="1"/>
</dbReference>
<proteinExistence type="predicted"/>
<reference evidence="1" key="1">
    <citation type="submission" date="2016-10" db="EMBL/GenBank/DDBJ databases">
        <title>Sequence of Gallionella enrichment culture.</title>
        <authorList>
            <person name="Poehlein A."/>
            <person name="Muehling M."/>
            <person name="Daniel R."/>
        </authorList>
    </citation>
    <scope>NUCLEOTIDE SEQUENCE</scope>
</reference>
<dbReference type="Pfam" id="PF02635">
    <property type="entry name" value="DsrE"/>
    <property type="match status" value="1"/>
</dbReference>
<sequence length="115" mass="11997">MLTVNGVVLHLTETSEDKQRAVLRNALNLVPEVAPGTPIELVVHGAAISLALPGQGTADALAEALSAGIVLVVCRNSMRSQNLDPRDLVPGTVVVSSGVGHLVARQSEGWAYLRP</sequence>
<dbReference type="PANTHER" id="PTHR37691:SF1">
    <property type="entry name" value="BLR3518 PROTEIN"/>
    <property type="match status" value="1"/>
</dbReference>
<name>A0A1J5R0Y4_9ZZZZ</name>
<dbReference type="AlphaFoldDB" id="A0A1J5R0Y4"/>
<dbReference type="EMBL" id="MLJW01000524">
    <property type="protein sequence ID" value="OIQ85735.1"/>
    <property type="molecule type" value="Genomic_DNA"/>
</dbReference>
<dbReference type="Gene3D" id="3.40.1260.10">
    <property type="entry name" value="DsrEFH-like"/>
    <property type="match status" value="1"/>
</dbReference>
<dbReference type="InterPro" id="IPR003787">
    <property type="entry name" value="Sulphur_relay_DsrE/F-like"/>
</dbReference>
<dbReference type="SUPFAM" id="SSF75169">
    <property type="entry name" value="DsrEFH-like"/>
    <property type="match status" value="1"/>
</dbReference>
<dbReference type="InterPro" id="IPR027396">
    <property type="entry name" value="DsrEFH-like"/>
</dbReference>
<evidence type="ECO:0000313" key="1">
    <source>
        <dbReference type="EMBL" id="OIQ85735.1"/>
    </source>
</evidence>
<comment type="caution">
    <text evidence="1">The sequence shown here is derived from an EMBL/GenBank/DDBJ whole genome shotgun (WGS) entry which is preliminary data.</text>
</comment>
<protein>
    <submittedName>
        <fullName evidence="1">DsrE/DsrF-like family protein</fullName>
    </submittedName>
</protein>
<accession>A0A1J5R0Y4</accession>